<proteinExistence type="predicted"/>
<accession>A0A0A9BX30</accession>
<reference evidence="1" key="2">
    <citation type="journal article" date="2015" name="Data Brief">
        <title>Shoot transcriptome of the giant reed, Arundo donax.</title>
        <authorList>
            <person name="Barrero R.A."/>
            <person name="Guerrero F.D."/>
            <person name="Moolhuijzen P."/>
            <person name="Goolsby J.A."/>
            <person name="Tidwell J."/>
            <person name="Bellgard S.E."/>
            <person name="Bellgard M.I."/>
        </authorList>
    </citation>
    <scope>NUCLEOTIDE SEQUENCE</scope>
    <source>
        <tissue evidence="1">Shoot tissue taken approximately 20 cm above the soil surface</tissue>
    </source>
</reference>
<dbReference type="EMBL" id="GBRH01231122">
    <property type="protein sequence ID" value="JAD66773.1"/>
    <property type="molecule type" value="Transcribed_RNA"/>
</dbReference>
<organism evidence="1">
    <name type="scientific">Arundo donax</name>
    <name type="common">Giant reed</name>
    <name type="synonym">Donax arundinaceus</name>
    <dbReference type="NCBI Taxonomy" id="35708"/>
    <lineage>
        <taxon>Eukaryota</taxon>
        <taxon>Viridiplantae</taxon>
        <taxon>Streptophyta</taxon>
        <taxon>Embryophyta</taxon>
        <taxon>Tracheophyta</taxon>
        <taxon>Spermatophyta</taxon>
        <taxon>Magnoliopsida</taxon>
        <taxon>Liliopsida</taxon>
        <taxon>Poales</taxon>
        <taxon>Poaceae</taxon>
        <taxon>PACMAD clade</taxon>
        <taxon>Arundinoideae</taxon>
        <taxon>Arundineae</taxon>
        <taxon>Arundo</taxon>
    </lineage>
</organism>
<protein>
    <submittedName>
        <fullName evidence="1">Uncharacterized protein</fullName>
    </submittedName>
</protein>
<sequence length="38" mass="4620">MWNCRCFARNFYMFFAGQLFFIFKSYLIKGEIANIEAK</sequence>
<evidence type="ECO:0000313" key="1">
    <source>
        <dbReference type="EMBL" id="JAD66773.1"/>
    </source>
</evidence>
<reference evidence="1" key="1">
    <citation type="submission" date="2014-09" db="EMBL/GenBank/DDBJ databases">
        <authorList>
            <person name="Magalhaes I.L.F."/>
            <person name="Oliveira U."/>
            <person name="Santos F.R."/>
            <person name="Vidigal T.H.D.A."/>
            <person name="Brescovit A.D."/>
            <person name="Santos A.J."/>
        </authorList>
    </citation>
    <scope>NUCLEOTIDE SEQUENCE</scope>
    <source>
        <tissue evidence="1">Shoot tissue taken approximately 20 cm above the soil surface</tissue>
    </source>
</reference>
<name>A0A0A9BX30_ARUDO</name>
<dbReference type="AlphaFoldDB" id="A0A0A9BX30"/>